<gene>
    <name evidence="2" type="primary">yabQ</name>
    <name evidence="2" type="ORF">FN924_00410</name>
</gene>
<dbReference type="RefSeq" id="WP_143891588.1">
    <property type="nucleotide sequence ID" value="NZ_CP041666.1"/>
</dbReference>
<dbReference type="InterPro" id="IPR019074">
    <property type="entry name" value="YabQ"/>
</dbReference>
<sequence>MTLTVQFLTIISMIAGGIYLGMAIETFRRFEDAWKKRTIFSYVIEISFWLLQSLILFYLLFRVNQGELRFYILLALLCGYSAYNALFKSLYQRMLEKIIDSFISVYRFSYRMVLTIFIRPIIRILQLLLTIVMALWGGLMWVMIFLYNLICYPIRLMGKLIWRLIPKNAKNKITHLAGFYSKIKNKITKRKHSDKK</sequence>
<dbReference type="AlphaFoldDB" id="A0A516KBU3"/>
<protein>
    <submittedName>
        <fullName evidence="2">Spore cortex biosynthesis protein YabQ</fullName>
    </submittedName>
</protein>
<feature type="transmembrane region" description="Helical" evidence="1">
    <location>
        <begin position="68"/>
        <end position="86"/>
    </location>
</feature>
<feature type="transmembrane region" description="Helical" evidence="1">
    <location>
        <begin position="6"/>
        <end position="27"/>
    </location>
</feature>
<evidence type="ECO:0000313" key="2">
    <source>
        <dbReference type="EMBL" id="QDP38835.1"/>
    </source>
</evidence>
<dbReference type="Pfam" id="PF09578">
    <property type="entry name" value="Spore_YabQ"/>
    <property type="match status" value="1"/>
</dbReference>
<feature type="transmembrane region" description="Helical" evidence="1">
    <location>
        <begin position="39"/>
        <end position="62"/>
    </location>
</feature>
<evidence type="ECO:0000313" key="3">
    <source>
        <dbReference type="Proteomes" id="UP000315215"/>
    </source>
</evidence>
<feature type="transmembrane region" description="Helical" evidence="1">
    <location>
        <begin position="124"/>
        <end position="150"/>
    </location>
</feature>
<dbReference type="Proteomes" id="UP000315215">
    <property type="component" value="Chromosome"/>
</dbReference>
<keyword evidence="1" id="KW-1133">Transmembrane helix</keyword>
<name>A0A516KBU3_9BACI</name>
<dbReference type="NCBIfam" id="TIGR02893">
    <property type="entry name" value="spore_yabQ"/>
    <property type="match status" value="1"/>
</dbReference>
<dbReference type="EMBL" id="CP041666">
    <property type="protein sequence ID" value="QDP38835.1"/>
    <property type="molecule type" value="Genomic_DNA"/>
</dbReference>
<dbReference type="KEGG" id="aqt:FN924_00410"/>
<accession>A0A516KBU3</accession>
<organism evidence="2 3">
    <name type="scientific">Radiobacillus deserti</name>
    <dbReference type="NCBI Taxonomy" id="2594883"/>
    <lineage>
        <taxon>Bacteria</taxon>
        <taxon>Bacillati</taxon>
        <taxon>Bacillota</taxon>
        <taxon>Bacilli</taxon>
        <taxon>Bacillales</taxon>
        <taxon>Bacillaceae</taxon>
        <taxon>Radiobacillus</taxon>
    </lineage>
</organism>
<keyword evidence="1" id="KW-0472">Membrane</keyword>
<keyword evidence="1" id="KW-0812">Transmembrane</keyword>
<reference evidence="2 3" key="1">
    <citation type="submission" date="2019-07" db="EMBL/GenBank/DDBJ databases">
        <authorList>
            <person name="Li J."/>
        </authorList>
    </citation>
    <scope>NUCLEOTIDE SEQUENCE [LARGE SCALE GENOMIC DNA]</scope>
    <source>
        <strain evidence="2 3">TKL69</strain>
    </source>
</reference>
<dbReference type="OrthoDB" id="1653819at2"/>
<keyword evidence="3" id="KW-1185">Reference proteome</keyword>
<evidence type="ECO:0000256" key="1">
    <source>
        <dbReference type="SAM" id="Phobius"/>
    </source>
</evidence>
<proteinExistence type="predicted"/>